<dbReference type="OrthoDB" id="313446at2759"/>
<dbReference type="InterPro" id="IPR058765">
    <property type="entry name" value="NPHP4_C2-like"/>
</dbReference>
<dbReference type="GO" id="GO:0005856">
    <property type="term" value="C:cytoskeleton"/>
    <property type="evidence" value="ECO:0007669"/>
    <property type="project" value="InterPro"/>
</dbReference>
<dbReference type="GO" id="GO:0008854">
    <property type="term" value="F:exodeoxyribonuclease V activity"/>
    <property type="evidence" value="ECO:0007669"/>
    <property type="project" value="UniProtKB-EC"/>
</dbReference>
<feature type="domain" description="NPHP4 C2-like" evidence="2">
    <location>
        <begin position="208"/>
        <end position="347"/>
    </location>
</feature>
<dbReference type="GO" id="GO:0009007">
    <property type="term" value="F:site-specific DNA-methyltransferase (adenine-specific) activity"/>
    <property type="evidence" value="ECO:0007669"/>
    <property type="project" value="UniProtKB-EC"/>
</dbReference>
<dbReference type="GeneID" id="14910968"/>
<evidence type="ECO:0000313" key="4">
    <source>
        <dbReference type="Proteomes" id="UP000008983"/>
    </source>
</evidence>
<accession>G0QJ50</accession>
<evidence type="ECO:0000259" key="1">
    <source>
        <dbReference type="Pfam" id="PF26015"/>
    </source>
</evidence>
<organism evidence="3 4">
    <name type="scientific">Ichthyophthirius multifiliis</name>
    <name type="common">White spot disease agent</name>
    <name type="synonym">Ich</name>
    <dbReference type="NCBI Taxonomy" id="5932"/>
    <lineage>
        <taxon>Eukaryota</taxon>
        <taxon>Sar</taxon>
        <taxon>Alveolata</taxon>
        <taxon>Ciliophora</taxon>
        <taxon>Intramacronucleata</taxon>
        <taxon>Oligohymenophorea</taxon>
        <taxon>Hymenostomatida</taxon>
        <taxon>Ophryoglenina</taxon>
        <taxon>Ichthyophthirius</taxon>
    </lineage>
</organism>
<dbReference type="RefSeq" id="XP_004040078.1">
    <property type="nucleotide sequence ID" value="XM_004040030.1"/>
</dbReference>
<dbReference type="Pfam" id="PF26186">
    <property type="entry name" value="NPHP4_C2_3rd"/>
    <property type="match status" value="1"/>
</dbReference>
<dbReference type="PANTHER" id="PTHR31043">
    <property type="entry name" value="NEPHROCYSTIN-4"/>
    <property type="match status" value="1"/>
</dbReference>
<dbReference type="STRING" id="857967.G0QJ50"/>
<dbReference type="InterPro" id="IPR058686">
    <property type="entry name" value="Ig_NPHP4_3rd"/>
</dbReference>
<protein>
    <submittedName>
        <fullName evidence="3">Nephronophthisis 4, putative</fullName>
        <ecNumber evidence="3">2.1.1.72</ecNumber>
        <ecNumber evidence="3">3.1.11.5</ecNumber>
    </submittedName>
</protein>
<dbReference type="GO" id="GO:0032259">
    <property type="term" value="P:methylation"/>
    <property type="evidence" value="ECO:0007669"/>
    <property type="project" value="UniProtKB-KW"/>
</dbReference>
<sequence>MNVKQDNKQNYYINKNKQNEFQQQNLQVQNQFQQSKFNNENQNSFNNQQYQQNNNNLQQQNIYQQQQNTYQQQYQQEQIIYKQQNQQYLQQNYPYYPQNQSNIFNQDLNKQQQYYQQNLNLQKTDQTFYQTQQQEFQRQITYDDPFRVFFSQPQYEKMEYTEEEIVQLINNNLFGLLDDVVEQNAQIEITNEDMKHTLISFNIISFKAKSYQSLPKNFYLTTKFFNFPLYVTYMFTYQQANDQDQIKQIISNKKPLFFIKKVYEQVLEMEQKVQFQFEIQQQNKNNQQNIYQEFAFYCAEKSLIIDVWDADSHFLYGTCKFALRDILRNKQKRKNILIDLDVIDESFMGLKGELQIQIDNICKEKENSEYTLENQLQNIKDLQKNNIKDIKTIQNKKRGNKIKVVSTNSISLPQNQLKKPENINLNDENFQKLERVKHFKNASLNRKNQDDNYFQVNSYRISQINEFKQKKKPQFIQGIISQFLQEEKNLKVQQGNLQIIPFTFQNCFEESQCFQITIESQFKQKNQFSLISDPQEWRYFTQLYQVKPPQEFDIIHNNTIILQSQEEVVFLFKFLSYSDQNEENGQKLINVYFSLQNNIVQGGFKLNITQDGPSPNHVFRFYEKYQTPIQLTLPPLFLAYPPPEKNLEIHITNPDVEAQWVNSRQILFFTKMGEIGHIKKFFVYLYSSVYREQLLGTFQIELHSIDGFNVNVVMAQSTNIKIQIQGDIPRTIKLYSSHSDILWFPFPFDKQFYLQPGRNNLIDVTIKSMRNNTQRVKINAVDEKSNQLIYSWIVKIDTQLPEITQSIQLFKNELNNNQILFFDYMNQHKKSLNFIFISSDPTVLNVINTQQFIQANFTEQIQVQLMENKDKVKTKDVLIFVSDFEEIVFETIHEFTLTIALFSILFIKIQQNIVIYLIPYLKNFSEKKLD</sequence>
<feature type="domain" description="NPHP4 Ig-like" evidence="1">
    <location>
        <begin position="714"/>
        <end position="798"/>
    </location>
</feature>
<proteinExistence type="predicted"/>
<dbReference type="EC" id="2.1.1.72" evidence="3"/>
<dbReference type="AlphaFoldDB" id="G0QJ50"/>
<dbReference type="GO" id="GO:0090090">
    <property type="term" value="P:negative regulation of canonical Wnt signaling pathway"/>
    <property type="evidence" value="ECO:0007669"/>
    <property type="project" value="InterPro"/>
</dbReference>
<keyword evidence="4" id="KW-1185">Reference proteome</keyword>
<name>G0QJ50_ICHMU</name>
<keyword evidence="3" id="KW-0808">Transferase</keyword>
<dbReference type="Proteomes" id="UP000008983">
    <property type="component" value="Unassembled WGS sequence"/>
</dbReference>
<dbReference type="OMA" id="FEIRISL"/>
<dbReference type="EMBL" id="GL983048">
    <property type="protein sequence ID" value="EGR34774.1"/>
    <property type="molecule type" value="Genomic_DNA"/>
</dbReference>
<reference evidence="3 4" key="1">
    <citation type="submission" date="2011-07" db="EMBL/GenBank/DDBJ databases">
        <authorList>
            <person name="Coyne R."/>
            <person name="Brami D."/>
            <person name="Johnson J."/>
            <person name="Hostetler J."/>
            <person name="Hannick L."/>
            <person name="Clark T."/>
            <person name="Cassidy-Hanley D."/>
            <person name="Inman J."/>
        </authorList>
    </citation>
    <scope>NUCLEOTIDE SEQUENCE [LARGE SCALE GENOMIC DNA]</scope>
    <source>
        <strain evidence="3 4">G5</strain>
    </source>
</reference>
<dbReference type="EC" id="3.1.11.5" evidence="3"/>
<dbReference type="GO" id="GO:0097730">
    <property type="term" value="C:non-motile cilium"/>
    <property type="evidence" value="ECO:0007669"/>
    <property type="project" value="InterPro"/>
</dbReference>
<keyword evidence="3" id="KW-0489">Methyltransferase</keyword>
<evidence type="ECO:0000259" key="2">
    <source>
        <dbReference type="Pfam" id="PF26186"/>
    </source>
</evidence>
<dbReference type="PANTHER" id="PTHR31043:SF3">
    <property type="entry name" value="NEPHROCYSTIN-4"/>
    <property type="match status" value="1"/>
</dbReference>
<dbReference type="Pfam" id="PF26015">
    <property type="entry name" value="Ig_NPH4_3rd"/>
    <property type="match status" value="1"/>
</dbReference>
<evidence type="ECO:0000313" key="3">
    <source>
        <dbReference type="EMBL" id="EGR34774.1"/>
    </source>
</evidence>
<gene>
    <name evidence="3" type="ORF">IMG5_002460</name>
</gene>
<dbReference type="InterPro" id="IPR029775">
    <property type="entry name" value="NPHP4"/>
</dbReference>
<keyword evidence="3" id="KW-0378">Hydrolase</keyword>
<dbReference type="InParanoid" id="G0QJ50"/>
<dbReference type="eggNOG" id="ENOG502QUNP">
    <property type="taxonomic scope" value="Eukaryota"/>
</dbReference>